<feature type="domain" description="FAD-binding" evidence="1">
    <location>
        <begin position="2"/>
        <end position="279"/>
    </location>
</feature>
<evidence type="ECO:0000313" key="3">
    <source>
        <dbReference type="Proteomes" id="UP001283212"/>
    </source>
</evidence>
<dbReference type="Gene3D" id="3.50.50.60">
    <property type="entry name" value="FAD/NAD(P)-binding domain"/>
    <property type="match status" value="1"/>
</dbReference>
<dbReference type="PANTHER" id="PTHR42685:SF22">
    <property type="entry name" value="CONDITIONED MEDIUM FACTOR RECEPTOR 1"/>
    <property type="match status" value="1"/>
</dbReference>
<dbReference type="GO" id="GO:0071949">
    <property type="term" value="F:FAD binding"/>
    <property type="evidence" value="ECO:0007669"/>
    <property type="project" value="InterPro"/>
</dbReference>
<dbReference type="SUPFAM" id="SSF51905">
    <property type="entry name" value="FAD/NAD(P)-binding domain"/>
    <property type="match status" value="1"/>
</dbReference>
<dbReference type="PRINTS" id="PR00420">
    <property type="entry name" value="RNGMNOXGNASE"/>
</dbReference>
<dbReference type="PANTHER" id="PTHR42685">
    <property type="entry name" value="GERANYLGERANYL DIPHOSPHATE REDUCTASE"/>
    <property type="match status" value="1"/>
</dbReference>
<accession>A0AAE4MED4</accession>
<name>A0AAE4MED4_9EURY</name>
<dbReference type="InterPro" id="IPR050407">
    <property type="entry name" value="Geranylgeranyl_reductase"/>
</dbReference>
<comment type="caution">
    <text evidence="2">The sequence shown here is derived from an EMBL/GenBank/DDBJ whole genome shotgun (WGS) entry which is preliminary data.</text>
</comment>
<dbReference type="EMBL" id="JAWDKB010000001">
    <property type="protein sequence ID" value="MDV0442826.1"/>
    <property type="molecule type" value="Genomic_DNA"/>
</dbReference>
<proteinExistence type="predicted"/>
<reference evidence="2 3" key="1">
    <citation type="submission" date="2023-06" db="EMBL/GenBank/DDBJ databases">
        <title>Genome sequence of Methancorpusculaceae sp. Cs1.</title>
        <authorList>
            <person name="Protasov E."/>
            <person name="Platt K."/>
            <person name="Poehlein A."/>
            <person name="Daniel R."/>
            <person name="Brune A."/>
        </authorList>
    </citation>
    <scope>NUCLEOTIDE SEQUENCE [LARGE SCALE GENOMIC DNA]</scope>
    <source>
        <strain evidence="2 3">Cs1</strain>
    </source>
</reference>
<protein>
    <recommendedName>
        <fullName evidence="1">FAD-binding domain-containing protein</fullName>
    </recommendedName>
</protein>
<dbReference type="InterPro" id="IPR036188">
    <property type="entry name" value="FAD/NAD-bd_sf"/>
</dbReference>
<evidence type="ECO:0000259" key="1">
    <source>
        <dbReference type="Pfam" id="PF01494"/>
    </source>
</evidence>
<sequence>MYDVIISGAGAAGCVAAKLLADAGYSVLVAEKMSLLREKSCNGILIRKSIAITEHVFGQIPQAVRCNPQINKGFTLLNEQRVKSTVEGHGMNVWRNLFNYWMAVETEDAGARVLEKTEVIDFRIEEDHVAVSLLGKKTRTEKGRVLLGCDGVTGAVRKTLRNRPGDSIATYQTFSPGSVDLDPDYFHAYLQPEYSGHAAWCCIKDEFVVITVSGRDPSMLPEYYQKFTEYLVKEFDAELGDVQWEEYGLLPDVAPTNPVDIGEGRIFFAGDAANFLTPVCEGISPAFMSAYAFAEAYKRICKPGEDPNPEKLRDEYERNLASSREHMYQQWKMLGYASPRFAYLTNV</sequence>
<dbReference type="Pfam" id="PF01494">
    <property type="entry name" value="FAD_binding_3"/>
    <property type="match status" value="1"/>
</dbReference>
<evidence type="ECO:0000313" key="2">
    <source>
        <dbReference type="EMBL" id="MDV0442826.1"/>
    </source>
</evidence>
<organism evidence="2 3">
    <name type="scientific">Methanorbis rubei</name>
    <dbReference type="NCBI Taxonomy" id="3028300"/>
    <lineage>
        <taxon>Archaea</taxon>
        <taxon>Methanobacteriati</taxon>
        <taxon>Methanobacteriota</taxon>
        <taxon>Stenosarchaea group</taxon>
        <taxon>Methanomicrobia</taxon>
        <taxon>Methanomicrobiales</taxon>
        <taxon>Methanocorpusculaceae</taxon>
        <taxon>Methanorbis</taxon>
    </lineage>
</organism>
<keyword evidence="3" id="KW-1185">Reference proteome</keyword>
<dbReference type="AlphaFoldDB" id="A0AAE4MED4"/>
<dbReference type="Proteomes" id="UP001283212">
    <property type="component" value="Unassembled WGS sequence"/>
</dbReference>
<gene>
    <name evidence="2" type="ORF">McpCs1_01740</name>
</gene>
<dbReference type="InterPro" id="IPR002938">
    <property type="entry name" value="FAD-bd"/>
</dbReference>